<accession>A0A2G8RK93</accession>
<protein>
    <submittedName>
        <fullName evidence="2">Uncharacterized protein</fullName>
    </submittedName>
</protein>
<organism evidence="2 3">
    <name type="scientific">Puniceibacterium antarcticum</name>
    <dbReference type="NCBI Taxonomy" id="1206336"/>
    <lineage>
        <taxon>Bacteria</taxon>
        <taxon>Pseudomonadati</taxon>
        <taxon>Pseudomonadota</taxon>
        <taxon>Alphaproteobacteria</taxon>
        <taxon>Rhodobacterales</taxon>
        <taxon>Paracoccaceae</taxon>
        <taxon>Puniceibacterium</taxon>
    </lineage>
</organism>
<name>A0A2G8RK93_9RHOB</name>
<gene>
    <name evidence="2" type="ORF">P775_01890</name>
</gene>
<evidence type="ECO:0000313" key="2">
    <source>
        <dbReference type="EMBL" id="PIL21967.1"/>
    </source>
</evidence>
<sequence length="57" mass="6107">MKSLATLILAIPLSLVVAVWVLVICNLSLIWILPIYAVLGAVMIIVAALFLSNGKDE</sequence>
<feature type="transmembrane region" description="Helical" evidence="1">
    <location>
        <begin position="28"/>
        <end position="51"/>
    </location>
</feature>
<dbReference type="RefSeq" id="WP_180287283.1">
    <property type="nucleotide sequence ID" value="NZ_AWWI01000019.1"/>
</dbReference>
<dbReference type="EMBL" id="AWWI01000019">
    <property type="protein sequence ID" value="PIL21967.1"/>
    <property type="molecule type" value="Genomic_DNA"/>
</dbReference>
<proteinExistence type="predicted"/>
<keyword evidence="1" id="KW-1133">Transmembrane helix</keyword>
<keyword evidence="1" id="KW-0812">Transmembrane</keyword>
<keyword evidence="3" id="KW-1185">Reference proteome</keyword>
<keyword evidence="1" id="KW-0472">Membrane</keyword>
<evidence type="ECO:0000256" key="1">
    <source>
        <dbReference type="SAM" id="Phobius"/>
    </source>
</evidence>
<dbReference type="AlphaFoldDB" id="A0A2G8RK93"/>
<dbReference type="Proteomes" id="UP000231259">
    <property type="component" value="Unassembled WGS sequence"/>
</dbReference>
<reference evidence="2 3" key="1">
    <citation type="submission" date="2013-09" db="EMBL/GenBank/DDBJ databases">
        <title>Genome sequencing of Phaeobacter antarcticus sp. nov. SM1211.</title>
        <authorList>
            <person name="Zhang X.-Y."/>
            <person name="Liu C."/>
            <person name="Chen X.-L."/>
            <person name="Xie B.-B."/>
            <person name="Qin Q.-L."/>
            <person name="Rong J.-C."/>
            <person name="Zhang Y.-Z."/>
        </authorList>
    </citation>
    <scope>NUCLEOTIDE SEQUENCE [LARGE SCALE GENOMIC DNA]</scope>
    <source>
        <strain evidence="2 3">SM1211</strain>
    </source>
</reference>
<evidence type="ECO:0000313" key="3">
    <source>
        <dbReference type="Proteomes" id="UP000231259"/>
    </source>
</evidence>
<comment type="caution">
    <text evidence="2">The sequence shown here is derived from an EMBL/GenBank/DDBJ whole genome shotgun (WGS) entry which is preliminary data.</text>
</comment>